<dbReference type="EMBL" id="LSRX01000007">
    <property type="protein sequence ID" value="OLQ15052.1"/>
    <property type="molecule type" value="Genomic_DNA"/>
</dbReference>
<protein>
    <submittedName>
        <fullName evidence="1">Uncharacterized protein</fullName>
    </submittedName>
</protein>
<dbReference type="OrthoDB" id="407172at2759"/>
<evidence type="ECO:0000313" key="1">
    <source>
        <dbReference type="EMBL" id="OLQ15052.1"/>
    </source>
</evidence>
<evidence type="ECO:0000313" key="2">
    <source>
        <dbReference type="Proteomes" id="UP000186817"/>
    </source>
</evidence>
<organism evidence="1 2">
    <name type="scientific">Symbiodinium microadriaticum</name>
    <name type="common">Dinoflagellate</name>
    <name type="synonym">Zooxanthella microadriatica</name>
    <dbReference type="NCBI Taxonomy" id="2951"/>
    <lineage>
        <taxon>Eukaryota</taxon>
        <taxon>Sar</taxon>
        <taxon>Alveolata</taxon>
        <taxon>Dinophyceae</taxon>
        <taxon>Suessiales</taxon>
        <taxon>Symbiodiniaceae</taxon>
        <taxon>Symbiodinium</taxon>
    </lineage>
</organism>
<reference evidence="1 2" key="1">
    <citation type="submission" date="2016-02" db="EMBL/GenBank/DDBJ databases">
        <title>Genome analysis of coral dinoflagellate symbionts highlights evolutionary adaptations to a symbiotic lifestyle.</title>
        <authorList>
            <person name="Aranda M."/>
            <person name="Li Y."/>
            <person name="Liew Y.J."/>
            <person name="Baumgarten S."/>
            <person name="Simakov O."/>
            <person name="Wilson M."/>
            <person name="Piel J."/>
            <person name="Ashoor H."/>
            <person name="Bougouffa S."/>
            <person name="Bajic V.B."/>
            <person name="Ryu T."/>
            <person name="Ravasi T."/>
            <person name="Bayer T."/>
            <person name="Micklem G."/>
            <person name="Kim H."/>
            <person name="Bhak J."/>
            <person name="Lajeunesse T.C."/>
            <person name="Voolstra C.R."/>
        </authorList>
    </citation>
    <scope>NUCLEOTIDE SEQUENCE [LARGE SCALE GENOMIC DNA]</scope>
    <source>
        <strain evidence="1 2">CCMP2467</strain>
    </source>
</reference>
<dbReference type="Proteomes" id="UP000186817">
    <property type="component" value="Unassembled WGS sequence"/>
</dbReference>
<proteinExistence type="predicted"/>
<comment type="caution">
    <text evidence="1">The sequence shown here is derived from an EMBL/GenBank/DDBJ whole genome shotgun (WGS) entry which is preliminary data.</text>
</comment>
<name>A0A1Q9F5X6_SYMMI</name>
<dbReference type="AlphaFoldDB" id="A0A1Q9F5X6"/>
<sequence>MASYAAEHEIQDGALTFEEACAHVSGQFHQYTYAMAVHFETRDDFLKAVERCDFVNRADSLRIVKHSLVGNLGSLPNTEATKAILVAQHFRLVPPSYECEECDSNCVLSCRRANGAGPDTMAGVLGAMASNITTKSGSVLENNIKTHFLFRILDHPADDLDGKPRGHKEMLGNLRSLGLRSGDTFVSDKWKSTVSSLKAYRVATRTLPHEMVNHIEGEIVSSNGFTTSPIEAKWAVMKRWIRKRGGGVLPKHGDREKWATLIFEYQGRSLLMTREHHGIQHDRIRVLRLRAVLNLFAVA</sequence>
<gene>
    <name evidence="1" type="ORF">AK812_SmicGene767</name>
</gene>
<accession>A0A1Q9F5X6</accession>
<keyword evidence="2" id="KW-1185">Reference proteome</keyword>